<dbReference type="InterPro" id="IPR010297">
    <property type="entry name" value="DUF900_hydrolase"/>
</dbReference>
<accession>A0A7S1XFJ8</accession>
<organism evidence="2">
    <name type="scientific">Compsopogon caeruleus</name>
    <dbReference type="NCBI Taxonomy" id="31354"/>
    <lineage>
        <taxon>Eukaryota</taxon>
        <taxon>Rhodophyta</taxon>
        <taxon>Compsopogonophyceae</taxon>
        <taxon>Compsopogonales</taxon>
        <taxon>Compsopogonaceae</taxon>
        <taxon>Compsopogon</taxon>
    </lineage>
</organism>
<feature type="transmembrane region" description="Helical" evidence="1">
    <location>
        <begin position="205"/>
        <end position="232"/>
    </location>
</feature>
<feature type="transmembrane region" description="Helical" evidence="1">
    <location>
        <begin position="145"/>
        <end position="164"/>
    </location>
</feature>
<dbReference type="Pfam" id="PF05990">
    <property type="entry name" value="DUF900"/>
    <property type="match status" value="1"/>
</dbReference>
<proteinExistence type="predicted"/>
<keyword evidence="1" id="KW-1133">Transmembrane helix</keyword>
<sequence length="775" mass="88746">MEDGDVHWGSERMERVLSGASNHSTVAMNMDSEGDEFLSIGGGAGFPVQLMQDWGPDPRDPRFFAGPAREGPIVRVRKYIESRAGISRPEDEVSLLDTFMYMRMRAWKRYQINFRWGTAKFAAWWFYLYLILLVVFVVLRSTTIGFPQFDHFLVILFLSIIVAYGTPRSATLYKILASEFYLALYFYFLFQPVFHETSIASFGDLGFFILVITPGVMLATILAFSLWPRIFYKIKKSRFRKYSGQFSVEETPMPDNPTPEVETISTYYTPDYFQYIRRFRVTDNRAASICVSWRERKSAIYVGPVLNGRPHGLGQWIDEEKTGENLVGYFHDGIPVGPFESMENGGITRNLLINLRILYMTCGSSIIKIQRAEPLLGVASCECSVSGEVLFGYPKEADISPPNTCGCQDKDSCVCFRDLILSYYRHIDETKRVSSILIGVDKSWSHLTVSGHRPRMGRRPKEVTISLVNDAMDGPGKSEILSPVGYFSGGQLKVQKAWKPLSDSETVVYIPGYKHTKSDCVRRFGQFLAMAHLPPHMKPSFFHWPTGAWAFSYKNAIRVCKSEENQIDFEHFLLSLRNAGIRNANLMLHSMGARVFFYAWPRIRRLFRPLEVQDEDLEFDFAADDASVASRNAEPLLNLQNIVLLAPDFEVDSFQKLVVDLRRYASQITLYVDRRDTATRTAQVMRGYRESLGYRFSEIDDAEGNFVDMDIIETTDLDSNVAGTYHSYWNINRMMVDDLHELLVLKKRADTRFSRLLRTGGVYRFVQTPHTVIEV</sequence>
<name>A0A7S1XFJ8_9RHOD</name>
<dbReference type="AlphaFoldDB" id="A0A7S1XFJ8"/>
<feature type="transmembrane region" description="Helical" evidence="1">
    <location>
        <begin position="121"/>
        <end position="139"/>
    </location>
</feature>
<reference evidence="2" key="1">
    <citation type="submission" date="2021-01" db="EMBL/GenBank/DDBJ databases">
        <authorList>
            <person name="Corre E."/>
            <person name="Pelletier E."/>
            <person name="Niang G."/>
            <person name="Scheremetjew M."/>
            <person name="Finn R."/>
            <person name="Kale V."/>
            <person name="Holt S."/>
            <person name="Cochrane G."/>
            <person name="Meng A."/>
            <person name="Brown T."/>
            <person name="Cohen L."/>
        </authorList>
    </citation>
    <scope>NUCLEOTIDE SEQUENCE</scope>
    <source>
        <strain evidence="2">SAG 36.94</strain>
    </source>
</reference>
<evidence type="ECO:0000256" key="1">
    <source>
        <dbReference type="SAM" id="Phobius"/>
    </source>
</evidence>
<evidence type="ECO:0000313" key="2">
    <source>
        <dbReference type="EMBL" id="CAD9234165.1"/>
    </source>
</evidence>
<dbReference type="PANTHER" id="PTHR36513">
    <property type="entry name" value="ABC TRANSMEMBRANE TYPE-1 DOMAIN-CONTAINING PROTEIN"/>
    <property type="match status" value="1"/>
</dbReference>
<dbReference type="PANTHER" id="PTHR36513:SF1">
    <property type="entry name" value="TRANSMEMBRANE PROTEIN"/>
    <property type="match status" value="1"/>
</dbReference>
<dbReference type="EMBL" id="HBGH01011276">
    <property type="protein sequence ID" value="CAD9234165.1"/>
    <property type="molecule type" value="Transcribed_RNA"/>
</dbReference>
<keyword evidence="1" id="KW-0472">Membrane</keyword>
<feature type="transmembrane region" description="Helical" evidence="1">
    <location>
        <begin position="171"/>
        <end position="190"/>
    </location>
</feature>
<gene>
    <name evidence="2" type="ORF">CCAE0312_LOCUS6253</name>
</gene>
<protein>
    <submittedName>
        <fullName evidence="2">Uncharacterized protein</fullName>
    </submittedName>
</protein>
<keyword evidence="1" id="KW-0812">Transmembrane</keyword>